<name>A0A6A6HNN7_VIRVR</name>
<dbReference type="EMBL" id="ML991772">
    <property type="protein sequence ID" value="KAF2239706.1"/>
    <property type="molecule type" value="Genomic_DNA"/>
</dbReference>
<dbReference type="PANTHER" id="PTHR42038">
    <property type="match status" value="1"/>
</dbReference>
<organism evidence="7 8">
    <name type="scientific">Viridothelium virens</name>
    <name type="common">Speckled blister lichen</name>
    <name type="synonym">Trypethelium virens</name>
    <dbReference type="NCBI Taxonomy" id="1048519"/>
    <lineage>
        <taxon>Eukaryota</taxon>
        <taxon>Fungi</taxon>
        <taxon>Dikarya</taxon>
        <taxon>Ascomycota</taxon>
        <taxon>Pezizomycotina</taxon>
        <taxon>Dothideomycetes</taxon>
        <taxon>Dothideomycetes incertae sedis</taxon>
        <taxon>Trypetheliales</taxon>
        <taxon>Trypetheliaceae</taxon>
        <taxon>Viridothelium</taxon>
    </lineage>
</organism>
<evidence type="ECO:0000256" key="4">
    <source>
        <dbReference type="ARBA" id="ARBA00022989"/>
    </source>
</evidence>
<evidence type="ECO:0000313" key="7">
    <source>
        <dbReference type="EMBL" id="KAF2239706.1"/>
    </source>
</evidence>
<dbReference type="GO" id="GO:0016020">
    <property type="term" value="C:membrane"/>
    <property type="evidence" value="ECO:0007669"/>
    <property type="project" value="UniProtKB-SubCell"/>
</dbReference>
<feature type="transmembrane region" description="Helical" evidence="6">
    <location>
        <begin position="112"/>
        <end position="133"/>
    </location>
</feature>
<dbReference type="OrthoDB" id="5294024at2759"/>
<evidence type="ECO:0000256" key="2">
    <source>
        <dbReference type="ARBA" id="ARBA00006757"/>
    </source>
</evidence>
<keyword evidence="5 6" id="KW-0472">Membrane</keyword>
<dbReference type="InterPro" id="IPR039020">
    <property type="entry name" value="PaxB-like"/>
</dbReference>
<comment type="subcellular location">
    <subcellularLocation>
        <location evidence="1">Membrane</location>
        <topology evidence="1">Multi-pass membrane protein</topology>
    </subcellularLocation>
</comment>
<accession>A0A6A6HNN7</accession>
<dbReference type="PANTHER" id="PTHR42038:SF2">
    <property type="entry name" value="TERPENE CYCLASE AUSL"/>
    <property type="match status" value="1"/>
</dbReference>
<evidence type="ECO:0000313" key="8">
    <source>
        <dbReference type="Proteomes" id="UP000800092"/>
    </source>
</evidence>
<dbReference type="Pfam" id="PF25129">
    <property type="entry name" value="Pyr4-TMTC"/>
    <property type="match status" value="1"/>
</dbReference>
<feature type="transmembrane region" description="Helical" evidence="6">
    <location>
        <begin position="210"/>
        <end position="231"/>
    </location>
</feature>
<keyword evidence="4 6" id="KW-1133">Transmembrane helix</keyword>
<sequence>MDLNFHLPLNEVDRINKPPLQYLQIQDGLRCFAGPLWTISYLLYVRQGYKDQSYGMPILALCANIGWELMYSIFYPIGVSEMISFIPWLLIDIGIVHTTIKFGPREWAQAPLVARNLELILGIGSALMVFMHWTFIEICGSHVNAGFWAGFGCQILIGYASIAQLISRNSTRGHSLAIWLCRSIGTLLTIIMFEWRYFHYPADYSRVGTPMAKFLFFATEVADVIYPFVYIRIVQQGRAKAT</sequence>
<keyword evidence="8" id="KW-1185">Reference proteome</keyword>
<evidence type="ECO:0000256" key="1">
    <source>
        <dbReference type="ARBA" id="ARBA00004141"/>
    </source>
</evidence>
<dbReference type="Proteomes" id="UP000800092">
    <property type="component" value="Unassembled WGS sequence"/>
</dbReference>
<evidence type="ECO:0000256" key="6">
    <source>
        <dbReference type="SAM" id="Phobius"/>
    </source>
</evidence>
<keyword evidence="3 6" id="KW-0812">Transmembrane</keyword>
<reference evidence="7" key="1">
    <citation type="journal article" date="2020" name="Stud. Mycol.">
        <title>101 Dothideomycetes genomes: a test case for predicting lifestyles and emergence of pathogens.</title>
        <authorList>
            <person name="Haridas S."/>
            <person name="Albert R."/>
            <person name="Binder M."/>
            <person name="Bloem J."/>
            <person name="Labutti K."/>
            <person name="Salamov A."/>
            <person name="Andreopoulos B."/>
            <person name="Baker S."/>
            <person name="Barry K."/>
            <person name="Bills G."/>
            <person name="Bluhm B."/>
            <person name="Cannon C."/>
            <person name="Castanera R."/>
            <person name="Culley D."/>
            <person name="Daum C."/>
            <person name="Ezra D."/>
            <person name="Gonzalez J."/>
            <person name="Henrissat B."/>
            <person name="Kuo A."/>
            <person name="Liang C."/>
            <person name="Lipzen A."/>
            <person name="Lutzoni F."/>
            <person name="Magnuson J."/>
            <person name="Mondo S."/>
            <person name="Nolan M."/>
            <person name="Ohm R."/>
            <person name="Pangilinan J."/>
            <person name="Park H.-J."/>
            <person name="Ramirez L."/>
            <person name="Alfaro M."/>
            <person name="Sun H."/>
            <person name="Tritt A."/>
            <person name="Yoshinaga Y."/>
            <person name="Zwiers L.-H."/>
            <person name="Turgeon B."/>
            <person name="Goodwin S."/>
            <person name="Spatafora J."/>
            <person name="Crous P."/>
            <person name="Grigoriev I."/>
        </authorList>
    </citation>
    <scope>NUCLEOTIDE SEQUENCE</scope>
    <source>
        <strain evidence="7">Tuck. ex Michener</strain>
    </source>
</reference>
<dbReference type="GO" id="GO:0016829">
    <property type="term" value="F:lyase activity"/>
    <property type="evidence" value="ECO:0007669"/>
    <property type="project" value="InterPro"/>
</dbReference>
<dbReference type="AlphaFoldDB" id="A0A6A6HNN7"/>
<protein>
    <recommendedName>
        <fullName evidence="9">Integral membrane protein</fullName>
    </recommendedName>
</protein>
<feature type="transmembrane region" description="Helical" evidence="6">
    <location>
        <begin position="145"/>
        <end position="167"/>
    </location>
</feature>
<evidence type="ECO:0008006" key="9">
    <source>
        <dbReference type="Google" id="ProtNLM"/>
    </source>
</evidence>
<evidence type="ECO:0000256" key="5">
    <source>
        <dbReference type="ARBA" id="ARBA00023136"/>
    </source>
</evidence>
<feature type="transmembrane region" description="Helical" evidence="6">
    <location>
        <begin position="179"/>
        <end position="198"/>
    </location>
</feature>
<comment type="similarity">
    <text evidence="2">Belongs to the paxB family.</text>
</comment>
<gene>
    <name evidence="7" type="ORF">EV356DRAFT_108224</name>
</gene>
<proteinExistence type="inferred from homology"/>
<evidence type="ECO:0000256" key="3">
    <source>
        <dbReference type="ARBA" id="ARBA00022692"/>
    </source>
</evidence>